<proteinExistence type="predicted"/>
<feature type="region of interest" description="Disordered" evidence="1">
    <location>
        <begin position="37"/>
        <end position="56"/>
    </location>
</feature>
<dbReference type="AlphaFoldDB" id="A0A2W1JJS5"/>
<sequence>MVDEAKRAEIVRQAELNMPSEFWEFYDEGLSQAIPLSELSSGIPDPNKDDDGEELDEETLSEELEIIRALVNEGDAYILNNQFQTQKLADSTHSTLTKLEELVKDL</sequence>
<protein>
    <submittedName>
        <fullName evidence="2">Uncharacterized protein</fullName>
    </submittedName>
</protein>
<evidence type="ECO:0000313" key="3">
    <source>
        <dbReference type="Proteomes" id="UP000248857"/>
    </source>
</evidence>
<keyword evidence="3" id="KW-1185">Reference proteome</keyword>
<evidence type="ECO:0000313" key="2">
    <source>
        <dbReference type="EMBL" id="PZD71302.1"/>
    </source>
</evidence>
<name>A0A2W1JJS5_9CYAN</name>
<gene>
    <name evidence="2" type="ORF">C1752_07280</name>
</gene>
<accession>A0A2W1JJS5</accession>
<evidence type="ECO:0000256" key="1">
    <source>
        <dbReference type="SAM" id="MobiDB-lite"/>
    </source>
</evidence>
<dbReference type="EMBL" id="PQWO01000019">
    <property type="protein sequence ID" value="PZD71302.1"/>
    <property type="molecule type" value="Genomic_DNA"/>
</dbReference>
<dbReference type="Proteomes" id="UP000248857">
    <property type="component" value="Unassembled WGS sequence"/>
</dbReference>
<organism evidence="2 3">
    <name type="scientific">Acaryochloris thomasi RCC1774</name>
    <dbReference type="NCBI Taxonomy" id="1764569"/>
    <lineage>
        <taxon>Bacteria</taxon>
        <taxon>Bacillati</taxon>
        <taxon>Cyanobacteriota</taxon>
        <taxon>Cyanophyceae</taxon>
        <taxon>Acaryochloridales</taxon>
        <taxon>Acaryochloridaceae</taxon>
        <taxon>Acaryochloris</taxon>
        <taxon>Acaryochloris thomasi</taxon>
    </lineage>
</organism>
<reference evidence="2 3" key="1">
    <citation type="journal article" date="2018" name="Sci. Rep.">
        <title>A novel species of the marine cyanobacterium Acaryochloris with a unique pigment content and lifestyle.</title>
        <authorList>
            <person name="Partensky F."/>
            <person name="Six C."/>
            <person name="Ratin M."/>
            <person name="Garczarek L."/>
            <person name="Vaulot D."/>
            <person name="Probert I."/>
            <person name="Calteau A."/>
            <person name="Gourvil P."/>
            <person name="Marie D."/>
            <person name="Grebert T."/>
            <person name="Bouchier C."/>
            <person name="Le Panse S."/>
            <person name="Gachenot M."/>
            <person name="Rodriguez F."/>
            <person name="Garrido J.L."/>
        </authorList>
    </citation>
    <scope>NUCLEOTIDE SEQUENCE [LARGE SCALE GENOMIC DNA]</scope>
    <source>
        <strain evidence="2 3">RCC1774</strain>
    </source>
</reference>
<comment type="caution">
    <text evidence="2">The sequence shown here is derived from an EMBL/GenBank/DDBJ whole genome shotgun (WGS) entry which is preliminary data.</text>
</comment>